<dbReference type="OrthoDB" id="8727862at2"/>
<dbReference type="InterPro" id="IPR036942">
    <property type="entry name" value="Beta-barrel_TonB_sf"/>
</dbReference>
<dbReference type="InterPro" id="IPR037066">
    <property type="entry name" value="Plug_dom_sf"/>
</dbReference>
<evidence type="ECO:0000256" key="4">
    <source>
        <dbReference type="RuleBase" id="RU003357"/>
    </source>
</evidence>
<dbReference type="InterPro" id="IPR012910">
    <property type="entry name" value="Plug_dom"/>
</dbReference>
<keyword evidence="2 4" id="KW-0472">Membrane</keyword>
<reference evidence="8 9" key="1">
    <citation type="submission" date="2019-12" db="EMBL/GenBank/DDBJ databases">
        <title>Genome sequencing and assembly of endphytes of Porphyra tenera.</title>
        <authorList>
            <person name="Park J.M."/>
            <person name="Shin R."/>
            <person name="Jo S.H."/>
        </authorList>
    </citation>
    <scope>NUCLEOTIDE SEQUENCE [LARGE SCALE GENOMIC DNA]</scope>
    <source>
        <strain evidence="8 9">GPM4</strain>
    </source>
</reference>
<dbReference type="CDD" id="cd01347">
    <property type="entry name" value="ligand_gated_channel"/>
    <property type="match status" value="1"/>
</dbReference>
<evidence type="ECO:0000259" key="7">
    <source>
        <dbReference type="Pfam" id="PF07715"/>
    </source>
</evidence>
<evidence type="ECO:0000256" key="1">
    <source>
        <dbReference type="ARBA" id="ARBA00004442"/>
    </source>
</evidence>
<comment type="subcellular location">
    <subcellularLocation>
        <location evidence="1 4">Cell outer membrane</location>
    </subcellularLocation>
</comment>
<sequence length="919" mass="101179">MKANRLSKIAIAVATGLLCSTVNAQETEQEPQAVEVIQVKGIRGSLTSAMDIKRDASGVVDAISAEDIGKFPDTNLAESLQRVTGVSIDRTNNEGNQVTVRGFGPSFNLVTLNNRQMPNSSALAGAGISRSFNFREIAAESVSGVEVYKTGRANVSSGGIGATINIKTARPFEMEEFVAAWSAKGVMDTSVTTGDDITPEVAGMISKTFNDRKFGVLASLSYSERDSHIDRIGTQGWGRGYPGQANPDTSAIDTDKNPTLATWRTPTVDLDDANYSRDRLNGQLVLQFAPSDTLTATLDYVVSRLEENGKMNRMSFWFDNVEEGAADANGTIINPSRSNDELNFWAWEYNFETENDSIGANFEWQATDALNFTLDLHDSTSHANPGALPAERLANLKNPFGTLAPVHISADFSGDTPTAFYDDSALEGGAYSPENIEGDLYQERGYEIENNIQQIQFSGEWKNMSDGALDSVQFGFAHTKYDVDTGNIYSANFALGNGALNTDELEFELQPGGVGYEYLPIYSANQFLDLVKEQGLYNEADIQKNGISEETTAAFASFDFITEFNDMPVNANFGLRYEETDVESYSVQRPVIGFNWITPIQLSKILADEEVSETLEGAYEHFLPNLDISLGITDELTARFSYSVTVARSSIGAMFPSTNINLHRSGGPFRASQGNPNLLPYESENFDLSLEYYYDEGSYVSIGHFRKQVDNFIASGQTESEIISPAGPLTDPSVNPRGNCPEGSEQNPVDACVSIASDPVIIWEITSPQNLNETRVYGWEFNVQHLFGDTGFGGVVNYTMVNSEDEYDIYSLENDFALSGLSDSANLVLFYEQDDYQVRAAYNWRDDFLLTGGLEPTFTEAYSQLDISASYDINDHLSVFFEGINVTDESTRRHGRFSNQLIDYEVYGPRYNLGVRGKF</sequence>
<dbReference type="EMBL" id="CP047656">
    <property type="protein sequence ID" value="QHJ11055.1"/>
    <property type="molecule type" value="Genomic_DNA"/>
</dbReference>
<organism evidence="8 9">
    <name type="scientific">Paraglaciecola mesophila</name>
    <dbReference type="NCBI Taxonomy" id="197222"/>
    <lineage>
        <taxon>Bacteria</taxon>
        <taxon>Pseudomonadati</taxon>
        <taxon>Pseudomonadota</taxon>
        <taxon>Gammaproteobacteria</taxon>
        <taxon>Alteromonadales</taxon>
        <taxon>Alteromonadaceae</taxon>
        <taxon>Paraglaciecola</taxon>
    </lineage>
</organism>
<keyword evidence="4" id="KW-0798">TonB box</keyword>
<gene>
    <name evidence="8" type="ORF">FX988_01277</name>
</gene>
<evidence type="ECO:0000256" key="5">
    <source>
        <dbReference type="SAM" id="SignalP"/>
    </source>
</evidence>
<dbReference type="Pfam" id="PF00593">
    <property type="entry name" value="TonB_dep_Rec_b-barrel"/>
    <property type="match status" value="1"/>
</dbReference>
<evidence type="ECO:0000313" key="9">
    <source>
        <dbReference type="Proteomes" id="UP000464524"/>
    </source>
</evidence>
<dbReference type="Gene3D" id="2.40.170.20">
    <property type="entry name" value="TonB-dependent receptor, beta-barrel domain"/>
    <property type="match status" value="1"/>
</dbReference>
<feature type="signal peptide" evidence="5">
    <location>
        <begin position="1"/>
        <end position="24"/>
    </location>
</feature>
<dbReference type="Proteomes" id="UP000464524">
    <property type="component" value="Chromosome"/>
</dbReference>
<proteinExistence type="inferred from homology"/>
<dbReference type="Pfam" id="PF07715">
    <property type="entry name" value="Plug"/>
    <property type="match status" value="1"/>
</dbReference>
<evidence type="ECO:0000259" key="6">
    <source>
        <dbReference type="Pfam" id="PF00593"/>
    </source>
</evidence>
<protein>
    <submittedName>
        <fullName evidence="8">Vitamin B12 transporter BtuB</fullName>
    </submittedName>
</protein>
<keyword evidence="3" id="KW-0998">Cell outer membrane</keyword>
<dbReference type="Gene3D" id="2.170.130.10">
    <property type="entry name" value="TonB-dependent receptor, plug domain"/>
    <property type="match status" value="1"/>
</dbReference>
<keyword evidence="5" id="KW-0732">Signal</keyword>
<keyword evidence="9" id="KW-1185">Reference proteome</keyword>
<feature type="chain" id="PRO_5033039470" evidence="5">
    <location>
        <begin position="25"/>
        <end position="919"/>
    </location>
</feature>
<evidence type="ECO:0000256" key="2">
    <source>
        <dbReference type="ARBA" id="ARBA00023136"/>
    </source>
</evidence>
<accession>A0A857JGE1</accession>
<dbReference type="AlphaFoldDB" id="A0A857JGE1"/>
<dbReference type="InterPro" id="IPR010104">
    <property type="entry name" value="TonB_rcpt_bac"/>
</dbReference>
<dbReference type="RefSeq" id="WP_160178841.1">
    <property type="nucleotide sequence ID" value="NZ_CP047656.1"/>
</dbReference>
<feature type="domain" description="TonB-dependent receptor plug" evidence="7">
    <location>
        <begin position="53"/>
        <end position="161"/>
    </location>
</feature>
<dbReference type="InterPro" id="IPR000531">
    <property type="entry name" value="Beta-barrel_TonB"/>
</dbReference>
<feature type="domain" description="TonB-dependent receptor-like beta-barrel" evidence="6">
    <location>
        <begin position="420"/>
        <end position="886"/>
    </location>
</feature>
<evidence type="ECO:0000256" key="3">
    <source>
        <dbReference type="ARBA" id="ARBA00023237"/>
    </source>
</evidence>
<dbReference type="KEGG" id="pmes:FX988_01277"/>
<dbReference type="NCBIfam" id="TIGR01782">
    <property type="entry name" value="TonB-Xanth-Caul"/>
    <property type="match status" value="1"/>
</dbReference>
<dbReference type="PANTHER" id="PTHR40980">
    <property type="entry name" value="PLUG DOMAIN-CONTAINING PROTEIN"/>
    <property type="match status" value="1"/>
</dbReference>
<evidence type="ECO:0000313" key="8">
    <source>
        <dbReference type="EMBL" id="QHJ11055.1"/>
    </source>
</evidence>
<comment type="similarity">
    <text evidence="4">Belongs to the TonB-dependent receptor family.</text>
</comment>
<dbReference type="PANTHER" id="PTHR40980:SF3">
    <property type="entry name" value="TONB-DEPENDENT RECEPTOR-LIKE BETA-BARREL DOMAIN-CONTAINING PROTEIN"/>
    <property type="match status" value="1"/>
</dbReference>
<dbReference type="GO" id="GO:0009279">
    <property type="term" value="C:cell outer membrane"/>
    <property type="evidence" value="ECO:0007669"/>
    <property type="project" value="UniProtKB-SubCell"/>
</dbReference>
<dbReference type="SUPFAM" id="SSF56935">
    <property type="entry name" value="Porins"/>
    <property type="match status" value="1"/>
</dbReference>
<name>A0A857JGE1_9ALTE</name>